<accession>A0A8D7ZVD9</accession>
<protein>
    <submittedName>
        <fullName evidence="2">(northern house mosquito) hypothetical protein</fullName>
    </submittedName>
</protein>
<organism evidence="2">
    <name type="scientific">Culex pipiens</name>
    <name type="common">House mosquito</name>
    <dbReference type="NCBI Taxonomy" id="7175"/>
    <lineage>
        <taxon>Eukaryota</taxon>
        <taxon>Metazoa</taxon>
        <taxon>Ecdysozoa</taxon>
        <taxon>Arthropoda</taxon>
        <taxon>Hexapoda</taxon>
        <taxon>Insecta</taxon>
        <taxon>Pterygota</taxon>
        <taxon>Neoptera</taxon>
        <taxon>Endopterygota</taxon>
        <taxon>Diptera</taxon>
        <taxon>Nematocera</taxon>
        <taxon>Culicoidea</taxon>
        <taxon>Culicidae</taxon>
        <taxon>Culicinae</taxon>
        <taxon>Culicini</taxon>
        <taxon>Culex</taxon>
        <taxon>Culex</taxon>
    </lineage>
</organism>
<sequence>MFARCCSRLFQLLIFGCAVLVPLAIRGLIFLLQCRVLLRLSTQSGRRFFQNLSCLRLFLGLANRNCRRLSAVLHIRHLPLFGRMPAAHWNHRVHIQNYTSARFALLRSVNRPSDLRSHGNRLTRLADP</sequence>
<feature type="transmembrane region" description="Helical" evidence="1">
    <location>
        <begin position="12"/>
        <end position="32"/>
    </location>
</feature>
<keyword evidence="1" id="KW-0812">Transmembrane</keyword>
<keyword evidence="1" id="KW-0472">Membrane</keyword>
<evidence type="ECO:0000313" key="2">
    <source>
        <dbReference type="EMBL" id="CAG6445261.1"/>
    </source>
</evidence>
<evidence type="ECO:0000256" key="1">
    <source>
        <dbReference type="SAM" id="Phobius"/>
    </source>
</evidence>
<keyword evidence="1" id="KW-1133">Transmembrane helix</keyword>
<name>A0A8D7ZVD9_CULPI</name>
<dbReference type="EMBL" id="HBUE01004537">
    <property type="protein sequence ID" value="CAG6445261.1"/>
    <property type="molecule type" value="Transcribed_RNA"/>
</dbReference>
<proteinExistence type="predicted"/>
<dbReference type="AlphaFoldDB" id="A0A8D7ZVD9"/>
<reference evidence="2" key="1">
    <citation type="submission" date="2021-05" db="EMBL/GenBank/DDBJ databases">
        <authorList>
            <person name="Alioto T."/>
            <person name="Alioto T."/>
            <person name="Gomez Garrido J."/>
        </authorList>
    </citation>
    <scope>NUCLEOTIDE SEQUENCE</scope>
</reference>